<dbReference type="SUPFAM" id="SSF52540">
    <property type="entry name" value="P-loop containing nucleoside triphosphate hydrolases"/>
    <property type="match status" value="2"/>
</dbReference>
<keyword evidence="4 12" id="KW-0547">Nucleotide-binding</keyword>
<dbReference type="GO" id="GO:0010468">
    <property type="term" value="P:regulation of gene expression"/>
    <property type="evidence" value="ECO:0007669"/>
    <property type="project" value="UniProtKB-ARBA"/>
</dbReference>
<protein>
    <recommendedName>
        <fullName evidence="3">RNA helicase</fullName>
        <ecNumber evidence="3">3.6.4.13</ecNumber>
    </recommendedName>
</protein>
<feature type="short sequence motif" description="Q motif" evidence="11">
    <location>
        <begin position="42"/>
        <end position="70"/>
    </location>
</feature>
<dbReference type="Proteomes" id="UP001151699">
    <property type="component" value="Unassembled WGS sequence"/>
</dbReference>
<evidence type="ECO:0000256" key="7">
    <source>
        <dbReference type="ARBA" id="ARBA00022840"/>
    </source>
</evidence>
<dbReference type="InterPro" id="IPR014001">
    <property type="entry name" value="Helicase_ATP-bd"/>
</dbReference>
<dbReference type="GO" id="GO:0016787">
    <property type="term" value="F:hydrolase activity"/>
    <property type="evidence" value="ECO:0007669"/>
    <property type="project" value="UniProtKB-KW"/>
</dbReference>
<evidence type="ECO:0000256" key="8">
    <source>
        <dbReference type="ARBA" id="ARBA00022884"/>
    </source>
</evidence>
<dbReference type="Pfam" id="PF08147">
    <property type="entry name" value="DBP10CT"/>
    <property type="match status" value="1"/>
</dbReference>
<dbReference type="InterPro" id="IPR011545">
    <property type="entry name" value="DEAD/DEAH_box_helicase_dom"/>
</dbReference>
<dbReference type="CDD" id="cd17959">
    <property type="entry name" value="DEADc_DDX54"/>
    <property type="match status" value="1"/>
</dbReference>
<dbReference type="EMBL" id="WJQU01003349">
    <property type="protein sequence ID" value="KAJ6625443.1"/>
    <property type="molecule type" value="Genomic_DNA"/>
</dbReference>
<evidence type="ECO:0000256" key="1">
    <source>
        <dbReference type="ARBA" id="ARBA00004604"/>
    </source>
</evidence>
<name>A0A9Q0MIW4_9DIPT</name>
<feature type="region of interest" description="Disordered" evidence="13">
    <location>
        <begin position="599"/>
        <end position="624"/>
    </location>
</feature>
<dbReference type="GO" id="GO:0003724">
    <property type="term" value="F:RNA helicase activity"/>
    <property type="evidence" value="ECO:0007669"/>
    <property type="project" value="UniProtKB-EC"/>
</dbReference>
<dbReference type="SMART" id="SM00490">
    <property type="entry name" value="HELICc"/>
    <property type="match status" value="1"/>
</dbReference>
<dbReference type="SMART" id="SM01123">
    <property type="entry name" value="DBP10CT"/>
    <property type="match status" value="1"/>
</dbReference>
<accession>A0A9Q0MIW4</accession>
<dbReference type="GO" id="GO:0005524">
    <property type="term" value="F:ATP binding"/>
    <property type="evidence" value="ECO:0007669"/>
    <property type="project" value="UniProtKB-KW"/>
</dbReference>
<dbReference type="SMART" id="SM00487">
    <property type="entry name" value="DEXDc"/>
    <property type="match status" value="1"/>
</dbReference>
<feature type="compositionally biased region" description="Basic residues" evidence="13">
    <location>
        <begin position="783"/>
        <end position="798"/>
    </location>
</feature>
<dbReference type="GO" id="GO:0005730">
    <property type="term" value="C:nucleolus"/>
    <property type="evidence" value="ECO:0007669"/>
    <property type="project" value="UniProtKB-SubCell"/>
</dbReference>
<dbReference type="PROSITE" id="PS00039">
    <property type="entry name" value="DEAD_ATP_HELICASE"/>
    <property type="match status" value="1"/>
</dbReference>
<comment type="subcellular location">
    <subcellularLocation>
        <location evidence="1">Nucleus</location>
        <location evidence="1">Nucleolus</location>
    </subcellularLocation>
</comment>
<evidence type="ECO:0000259" key="14">
    <source>
        <dbReference type="PROSITE" id="PS51192"/>
    </source>
</evidence>
<dbReference type="GO" id="GO:0003723">
    <property type="term" value="F:RNA binding"/>
    <property type="evidence" value="ECO:0007669"/>
    <property type="project" value="UniProtKB-KW"/>
</dbReference>
<dbReference type="OrthoDB" id="10261375at2759"/>
<keyword evidence="8" id="KW-0694">RNA-binding</keyword>
<evidence type="ECO:0000313" key="18">
    <source>
        <dbReference type="Proteomes" id="UP001151699"/>
    </source>
</evidence>
<dbReference type="Gene3D" id="3.40.50.300">
    <property type="entry name" value="P-loop containing nucleotide triphosphate hydrolases"/>
    <property type="match status" value="2"/>
</dbReference>
<evidence type="ECO:0000259" key="15">
    <source>
        <dbReference type="PROSITE" id="PS51194"/>
    </source>
</evidence>
<keyword evidence="7 12" id="KW-0067">ATP-binding</keyword>
<dbReference type="InterPro" id="IPR050079">
    <property type="entry name" value="DEAD_box_RNA_helicase"/>
</dbReference>
<reference evidence="17" key="1">
    <citation type="submission" date="2022-07" db="EMBL/GenBank/DDBJ databases">
        <authorList>
            <person name="Trinca V."/>
            <person name="Uliana J.V.C."/>
            <person name="Torres T.T."/>
            <person name="Ward R.J."/>
            <person name="Monesi N."/>
        </authorList>
    </citation>
    <scope>NUCLEOTIDE SEQUENCE</scope>
    <source>
        <strain evidence="17">HSMRA1968</strain>
        <tissue evidence="17">Whole embryos</tissue>
    </source>
</reference>
<evidence type="ECO:0000256" key="12">
    <source>
        <dbReference type="RuleBase" id="RU000492"/>
    </source>
</evidence>
<feature type="region of interest" description="Disordered" evidence="13">
    <location>
        <begin position="746"/>
        <end position="798"/>
    </location>
</feature>
<evidence type="ECO:0000256" key="11">
    <source>
        <dbReference type="PROSITE-ProRule" id="PRU00552"/>
    </source>
</evidence>
<evidence type="ECO:0000256" key="10">
    <source>
        <dbReference type="ARBA" id="ARBA00047984"/>
    </source>
</evidence>
<feature type="domain" description="DEAD-box RNA helicase Q" evidence="16">
    <location>
        <begin position="42"/>
        <end position="70"/>
    </location>
</feature>
<dbReference type="AlphaFoldDB" id="A0A9Q0MIW4"/>
<dbReference type="PROSITE" id="PS51192">
    <property type="entry name" value="HELICASE_ATP_BIND_1"/>
    <property type="match status" value="1"/>
</dbReference>
<sequence>MVKEKSINDDVLQGFGNPANHHDDDVNNSRFTKKQKGKKNSGGFQAMGLSFDVLKGITRRGYKIPTPIQRKTIPLILEGRDVVAMAKTGSGKTACFLIPLFEKLKSRNPSCGARALILSPTRELAIQTFKFFKDLGKFMDLKVALVLGGDPMSSQFSAIHTCPDVIVATPGRFLHLCVEMDLKLNSIEYVVFDEADRLFEMGFGEQLNETLRRLPDSKQMVMFSATLPKLLVDFARAGLGDPVLIRLDVESKLPEGLTLKFVHCRPDERYSALVSLLKYVIPSDAQTVVFAGTQHHVELISFILTEANISNTLIYSTMDPSARKINSAKFQYKKVSVLIVTDVAARGIDIPSLDYVINVHFPGKPKLFVHRVGRCARAGRQGTAYSIFSTDDEAHLLDLHLFLNRPFNINDRSAIGVVPQDILEEEHSLVINFLANQHISGVVRTSINAYKKYLSTRPAASVDSNKRVKNIRFFALLSLEDFQEITGIVKGNPFDSEEKKVDLKSELIEKMKRYRPTGTVFELNPQQKSIQFEVMKNKRAAHGELIERFQKKSQEIERENESNFLNHSAQQLPESSDHDIKESFNKVITSKKRANADSLYDTKKAKKSKRPTVKDENYIPYASSDKHTEDGLAINSFDQQAQKAEFSITNKVEEVKFKPGAKKWDRIRKKMVPVQDPRAGKIRTESGIWIPATYKTGRYAEWKEKTKIEEQVHKEFEDNENFAAPQKHNTSTRWGRHMAKQELKKRLNSKDKELKNPEQIVRQRLRLEHIKRKETANKIKKDANRKKHMKQQKKRSRK</sequence>
<dbReference type="PANTHER" id="PTHR47959:SF8">
    <property type="entry name" value="RNA HELICASE"/>
    <property type="match status" value="1"/>
</dbReference>
<comment type="caution">
    <text evidence="17">The sequence shown here is derived from an EMBL/GenBank/DDBJ whole genome shotgun (WGS) entry which is preliminary data.</text>
</comment>
<proteinExistence type="inferred from homology"/>
<feature type="region of interest" description="Disordered" evidence="13">
    <location>
        <begin position="557"/>
        <end position="577"/>
    </location>
</feature>
<evidence type="ECO:0000256" key="6">
    <source>
        <dbReference type="ARBA" id="ARBA00022806"/>
    </source>
</evidence>
<evidence type="ECO:0000256" key="4">
    <source>
        <dbReference type="ARBA" id="ARBA00022741"/>
    </source>
</evidence>
<evidence type="ECO:0000256" key="13">
    <source>
        <dbReference type="SAM" id="MobiDB-lite"/>
    </source>
</evidence>
<dbReference type="PROSITE" id="PS51194">
    <property type="entry name" value="HELICASE_CTER"/>
    <property type="match status" value="1"/>
</dbReference>
<keyword evidence="5 12" id="KW-0378">Hydrolase</keyword>
<dbReference type="Pfam" id="PF00271">
    <property type="entry name" value="Helicase_C"/>
    <property type="match status" value="1"/>
</dbReference>
<dbReference type="Pfam" id="PF00270">
    <property type="entry name" value="DEAD"/>
    <property type="match status" value="1"/>
</dbReference>
<dbReference type="InterPro" id="IPR014014">
    <property type="entry name" value="RNA_helicase_DEAD_Q_motif"/>
</dbReference>
<keyword evidence="9" id="KW-0539">Nucleus</keyword>
<organism evidence="17 18">
    <name type="scientific">Pseudolycoriella hygida</name>
    <dbReference type="NCBI Taxonomy" id="35572"/>
    <lineage>
        <taxon>Eukaryota</taxon>
        <taxon>Metazoa</taxon>
        <taxon>Ecdysozoa</taxon>
        <taxon>Arthropoda</taxon>
        <taxon>Hexapoda</taxon>
        <taxon>Insecta</taxon>
        <taxon>Pterygota</taxon>
        <taxon>Neoptera</taxon>
        <taxon>Endopterygota</taxon>
        <taxon>Diptera</taxon>
        <taxon>Nematocera</taxon>
        <taxon>Sciaroidea</taxon>
        <taxon>Sciaridae</taxon>
        <taxon>Pseudolycoriella</taxon>
    </lineage>
</organism>
<dbReference type="PROSITE" id="PS51195">
    <property type="entry name" value="Q_MOTIF"/>
    <property type="match status" value="1"/>
</dbReference>
<keyword evidence="6 12" id="KW-0347">Helicase</keyword>
<dbReference type="InterPro" id="IPR027417">
    <property type="entry name" value="P-loop_NTPase"/>
</dbReference>
<dbReference type="CDD" id="cd18787">
    <property type="entry name" value="SF2_C_DEAD"/>
    <property type="match status" value="1"/>
</dbReference>
<dbReference type="InterPro" id="IPR000629">
    <property type="entry name" value="RNA-helicase_DEAD-box_CS"/>
</dbReference>
<feature type="domain" description="Helicase ATP-binding" evidence="14">
    <location>
        <begin position="73"/>
        <end position="245"/>
    </location>
</feature>
<comment type="similarity">
    <text evidence="2">Belongs to the DEAD box helicase family. DDX54/DBP10 subfamily.</text>
</comment>
<evidence type="ECO:0000313" key="17">
    <source>
        <dbReference type="EMBL" id="KAJ6625443.1"/>
    </source>
</evidence>
<feature type="compositionally biased region" description="Basic and acidic residues" evidence="13">
    <location>
        <begin position="765"/>
        <end position="782"/>
    </location>
</feature>
<dbReference type="GO" id="GO:0005829">
    <property type="term" value="C:cytosol"/>
    <property type="evidence" value="ECO:0007669"/>
    <property type="project" value="TreeGrafter"/>
</dbReference>
<dbReference type="FunFam" id="3.40.50.300:FF:000865">
    <property type="entry name" value="ATP-dependent RNA helicase DDX54"/>
    <property type="match status" value="1"/>
</dbReference>
<evidence type="ECO:0000256" key="9">
    <source>
        <dbReference type="ARBA" id="ARBA00023242"/>
    </source>
</evidence>
<evidence type="ECO:0000259" key="16">
    <source>
        <dbReference type="PROSITE" id="PS51195"/>
    </source>
</evidence>
<dbReference type="PANTHER" id="PTHR47959">
    <property type="entry name" value="ATP-DEPENDENT RNA HELICASE RHLE-RELATED"/>
    <property type="match status" value="1"/>
</dbReference>
<dbReference type="InterPro" id="IPR012541">
    <property type="entry name" value="DBP10_C"/>
</dbReference>
<feature type="region of interest" description="Disordered" evidence="13">
    <location>
        <begin position="1"/>
        <end position="43"/>
    </location>
</feature>
<feature type="compositionally biased region" description="Polar residues" evidence="13">
    <location>
        <begin position="562"/>
        <end position="574"/>
    </location>
</feature>
<gene>
    <name evidence="17" type="primary">DDX54</name>
    <name evidence="17" type="ORF">Bhyg_16715</name>
</gene>
<evidence type="ECO:0000256" key="5">
    <source>
        <dbReference type="ARBA" id="ARBA00022801"/>
    </source>
</evidence>
<dbReference type="EC" id="3.6.4.13" evidence="3"/>
<dbReference type="InterPro" id="IPR001650">
    <property type="entry name" value="Helicase_C-like"/>
</dbReference>
<dbReference type="InterPro" id="IPR033517">
    <property type="entry name" value="DDX54/DBP10_DEAD-box_helicase"/>
</dbReference>
<comment type="catalytic activity">
    <reaction evidence="10">
        <text>ATP + H2O = ADP + phosphate + H(+)</text>
        <dbReference type="Rhea" id="RHEA:13065"/>
        <dbReference type="ChEBI" id="CHEBI:15377"/>
        <dbReference type="ChEBI" id="CHEBI:15378"/>
        <dbReference type="ChEBI" id="CHEBI:30616"/>
        <dbReference type="ChEBI" id="CHEBI:43474"/>
        <dbReference type="ChEBI" id="CHEBI:456216"/>
        <dbReference type="EC" id="3.6.4.13"/>
    </reaction>
</comment>
<feature type="compositionally biased region" description="Basic and acidic residues" evidence="13">
    <location>
        <begin position="746"/>
        <end position="756"/>
    </location>
</feature>
<evidence type="ECO:0000256" key="3">
    <source>
        <dbReference type="ARBA" id="ARBA00012552"/>
    </source>
</evidence>
<keyword evidence="18" id="KW-1185">Reference proteome</keyword>
<evidence type="ECO:0000256" key="2">
    <source>
        <dbReference type="ARBA" id="ARBA00010379"/>
    </source>
</evidence>
<feature type="domain" description="Helicase C-terminal" evidence="15">
    <location>
        <begin position="272"/>
        <end position="423"/>
    </location>
</feature>